<dbReference type="EMBL" id="PKSL01000004">
    <property type="protein sequence ID" value="POW16992.1"/>
    <property type="molecule type" value="Genomic_DNA"/>
</dbReference>
<name>A0A2S4W5D5_9BASI</name>
<proteinExistence type="predicted"/>
<protein>
    <recommendedName>
        <fullName evidence="4">Alpha-type protein kinase domain-containing protein</fullName>
    </recommendedName>
</protein>
<evidence type="ECO:0000313" key="2">
    <source>
        <dbReference type="EMBL" id="POW16992.1"/>
    </source>
</evidence>
<organism evidence="2 3">
    <name type="scientific">Puccinia striiformis</name>
    <dbReference type="NCBI Taxonomy" id="27350"/>
    <lineage>
        <taxon>Eukaryota</taxon>
        <taxon>Fungi</taxon>
        <taxon>Dikarya</taxon>
        <taxon>Basidiomycota</taxon>
        <taxon>Pucciniomycotina</taxon>
        <taxon>Pucciniomycetes</taxon>
        <taxon>Pucciniales</taxon>
        <taxon>Pucciniaceae</taxon>
        <taxon>Puccinia</taxon>
    </lineage>
</organism>
<feature type="compositionally biased region" description="Basic and acidic residues" evidence="1">
    <location>
        <begin position="140"/>
        <end position="151"/>
    </location>
</feature>
<evidence type="ECO:0000256" key="1">
    <source>
        <dbReference type="SAM" id="MobiDB-lite"/>
    </source>
</evidence>
<comment type="caution">
    <text evidence="2">The sequence shown here is derived from an EMBL/GenBank/DDBJ whole genome shotgun (WGS) entry which is preliminary data.</text>
</comment>
<dbReference type="VEuPathDB" id="FungiDB:PSHT_04255"/>
<feature type="region of interest" description="Disordered" evidence="1">
    <location>
        <begin position="97"/>
        <end position="151"/>
    </location>
</feature>
<reference evidence="2" key="1">
    <citation type="submission" date="2017-12" db="EMBL/GenBank/DDBJ databases">
        <title>Gene loss provides genomic basis for host adaptation in cereal stripe rust fungi.</title>
        <authorList>
            <person name="Xia C."/>
        </authorList>
    </citation>
    <scope>NUCLEOTIDE SEQUENCE [LARGE SCALE GENOMIC DNA]</scope>
    <source>
        <strain evidence="2">93-210</strain>
    </source>
</reference>
<gene>
    <name evidence="2" type="ORF">PSTT_00858</name>
</gene>
<accession>A0A2S4W5D5</accession>
<feature type="compositionally biased region" description="Polar residues" evidence="1">
    <location>
        <begin position="109"/>
        <end position="133"/>
    </location>
</feature>
<sequence>MSTHKCKPICGALELELPDNVIGNMPAPDNMPPPDNIPAPGCFIQFIISRTTTRTTVPPHSSTPMRPPAELRSNIGIKALYISNLLATENGQLPDLDFFQSDRNHHTTDCSQSHQGNESNYTAGSNPLNTTGAAYQLPKSEQDKGKGSETA</sequence>
<dbReference type="Proteomes" id="UP000239156">
    <property type="component" value="Unassembled WGS sequence"/>
</dbReference>
<dbReference type="VEuPathDB" id="FungiDB:PSTT_00858"/>
<evidence type="ECO:0008006" key="4">
    <source>
        <dbReference type="Google" id="ProtNLM"/>
    </source>
</evidence>
<evidence type="ECO:0000313" key="3">
    <source>
        <dbReference type="Proteomes" id="UP000239156"/>
    </source>
</evidence>
<dbReference type="AlphaFoldDB" id="A0A2S4W5D5"/>
<keyword evidence="3" id="KW-1185">Reference proteome</keyword>